<evidence type="ECO:0000256" key="3">
    <source>
        <dbReference type="ARBA" id="ARBA00022691"/>
    </source>
</evidence>
<reference evidence="4" key="1">
    <citation type="journal article" date="2021" name="Sci. Adv.">
        <title>The American lobster genome reveals insights on longevity, neural, and immune adaptations.</title>
        <authorList>
            <person name="Polinski J.M."/>
            <person name="Zimin A.V."/>
            <person name="Clark K.F."/>
            <person name="Kohn A.B."/>
            <person name="Sadowski N."/>
            <person name="Timp W."/>
            <person name="Ptitsyn A."/>
            <person name="Khanna P."/>
            <person name="Romanova D.Y."/>
            <person name="Williams P."/>
            <person name="Greenwood S.J."/>
            <person name="Moroz L.L."/>
            <person name="Walt D.R."/>
            <person name="Bodnar A.G."/>
        </authorList>
    </citation>
    <scope>NUCLEOTIDE SEQUENCE</scope>
    <source>
        <strain evidence="4">GMGI-L3</strain>
    </source>
</reference>
<accession>A0A8J5JRE7</accession>
<dbReference type="PANTHER" id="PTHR10259">
    <property type="entry name" value="THIOPURINE S-METHYLTRANSFERASE"/>
    <property type="match status" value="1"/>
</dbReference>
<comment type="caution">
    <text evidence="4">The sequence shown here is derived from an EMBL/GenBank/DDBJ whole genome shotgun (WGS) entry which is preliminary data.</text>
</comment>
<evidence type="ECO:0000313" key="4">
    <source>
        <dbReference type="EMBL" id="KAG7160345.1"/>
    </source>
</evidence>
<dbReference type="Pfam" id="PF05724">
    <property type="entry name" value="TPMT"/>
    <property type="match status" value="1"/>
</dbReference>
<dbReference type="GO" id="GO:0008119">
    <property type="term" value="F:thiopurine S-methyltransferase activity"/>
    <property type="evidence" value="ECO:0007669"/>
    <property type="project" value="TreeGrafter"/>
</dbReference>
<dbReference type="AlphaFoldDB" id="A0A8J5JRE7"/>
<sequence>MADHQEGLTNVDACESMDDSLMQKKEWHLGDWVEMLYERGNTVVGLEGVEKPVREFYEMYPDLQHSVEDLPFGKLFKSSDGRLQVYVCDVTQVPSEALGKFDAVFDWGAYTAIVEGDRQRYVDVVMATMKEDSRYFLEVCHDGPPEATGIPNSVSFRTLKLEFGPSWRLRVLETLDISEDWEVESFFNSYFLITPKNSQ</sequence>
<dbReference type="PANTHER" id="PTHR10259:SF11">
    <property type="entry name" value="THIOPURINE S-METHYLTRANSFERASE"/>
    <property type="match status" value="1"/>
</dbReference>
<keyword evidence="5" id="KW-1185">Reference proteome</keyword>
<dbReference type="EMBL" id="JAHLQT010031306">
    <property type="protein sequence ID" value="KAG7160345.1"/>
    <property type="molecule type" value="Genomic_DNA"/>
</dbReference>
<keyword evidence="3" id="KW-0949">S-adenosyl-L-methionine</keyword>
<dbReference type="Proteomes" id="UP000747542">
    <property type="component" value="Unassembled WGS sequence"/>
</dbReference>
<keyword evidence="2" id="KW-0808">Transferase</keyword>
<evidence type="ECO:0000256" key="2">
    <source>
        <dbReference type="ARBA" id="ARBA00022679"/>
    </source>
</evidence>
<dbReference type="Gene3D" id="3.40.50.150">
    <property type="entry name" value="Vaccinia Virus protein VP39"/>
    <property type="match status" value="1"/>
</dbReference>
<protein>
    <submittedName>
        <fullName evidence="4">Thiopurine S-methyltransferase-like 1</fullName>
    </submittedName>
</protein>
<name>A0A8J5JRE7_HOMAM</name>
<dbReference type="InterPro" id="IPR029063">
    <property type="entry name" value="SAM-dependent_MTases_sf"/>
</dbReference>
<keyword evidence="1" id="KW-0489">Methyltransferase</keyword>
<evidence type="ECO:0000313" key="5">
    <source>
        <dbReference type="Proteomes" id="UP000747542"/>
    </source>
</evidence>
<gene>
    <name evidence="4" type="primary">Tpmt-L1</name>
    <name evidence="4" type="ORF">Hamer_G001564</name>
</gene>
<dbReference type="GO" id="GO:0032259">
    <property type="term" value="P:methylation"/>
    <property type="evidence" value="ECO:0007669"/>
    <property type="project" value="UniProtKB-KW"/>
</dbReference>
<evidence type="ECO:0000256" key="1">
    <source>
        <dbReference type="ARBA" id="ARBA00022603"/>
    </source>
</evidence>
<dbReference type="InterPro" id="IPR008854">
    <property type="entry name" value="TPMT"/>
</dbReference>
<proteinExistence type="predicted"/>
<dbReference type="SUPFAM" id="SSF53335">
    <property type="entry name" value="S-adenosyl-L-methionine-dependent methyltransferases"/>
    <property type="match status" value="1"/>
</dbReference>
<organism evidence="4 5">
    <name type="scientific">Homarus americanus</name>
    <name type="common">American lobster</name>
    <dbReference type="NCBI Taxonomy" id="6706"/>
    <lineage>
        <taxon>Eukaryota</taxon>
        <taxon>Metazoa</taxon>
        <taxon>Ecdysozoa</taxon>
        <taxon>Arthropoda</taxon>
        <taxon>Crustacea</taxon>
        <taxon>Multicrustacea</taxon>
        <taxon>Malacostraca</taxon>
        <taxon>Eumalacostraca</taxon>
        <taxon>Eucarida</taxon>
        <taxon>Decapoda</taxon>
        <taxon>Pleocyemata</taxon>
        <taxon>Astacidea</taxon>
        <taxon>Nephropoidea</taxon>
        <taxon>Nephropidae</taxon>
        <taxon>Homarus</taxon>
    </lineage>
</organism>